<name>A0A5N3V2R4_MUNMU</name>
<evidence type="ECO:0000256" key="2">
    <source>
        <dbReference type="ARBA" id="ARBA00022245"/>
    </source>
</evidence>
<comment type="function">
    <text evidence="1">May play an important role in spermatogenesis and/or testis development.</text>
</comment>
<protein>
    <recommendedName>
        <fullName evidence="2">Male-enhanced antigen 1</fullName>
    </recommendedName>
</protein>
<keyword evidence="4" id="KW-0597">Phosphoprotein</keyword>
<keyword evidence="5" id="KW-0221">Differentiation</keyword>
<feature type="compositionally biased region" description="Acidic residues" evidence="7">
    <location>
        <begin position="23"/>
        <end position="32"/>
    </location>
</feature>
<evidence type="ECO:0000256" key="3">
    <source>
        <dbReference type="ARBA" id="ARBA00022473"/>
    </source>
</evidence>
<feature type="compositionally biased region" description="Polar residues" evidence="7">
    <location>
        <begin position="1"/>
        <end position="13"/>
    </location>
</feature>
<sequence>MGSSFLTWDQTQALGLHLPDPPLESEDEDEEGATALNSHSSIPMGPEHAELVKRTMAGLCLPAPSVPAWAPV</sequence>
<dbReference type="GO" id="GO:0007283">
    <property type="term" value="P:spermatogenesis"/>
    <property type="evidence" value="ECO:0007669"/>
    <property type="project" value="UniProtKB-KW"/>
</dbReference>
<organism evidence="8 9">
    <name type="scientific">Muntiacus muntjak</name>
    <name type="common">Barking deer</name>
    <name type="synonym">Indian muntjac</name>
    <dbReference type="NCBI Taxonomy" id="9888"/>
    <lineage>
        <taxon>Eukaryota</taxon>
        <taxon>Metazoa</taxon>
        <taxon>Chordata</taxon>
        <taxon>Craniata</taxon>
        <taxon>Vertebrata</taxon>
        <taxon>Euteleostomi</taxon>
        <taxon>Mammalia</taxon>
        <taxon>Eutheria</taxon>
        <taxon>Laurasiatheria</taxon>
        <taxon>Artiodactyla</taxon>
        <taxon>Ruminantia</taxon>
        <taxon>Pecora</taxon>
        <taxon>Cervidae</taxon>
        <taxon>Muntiacinae</taxon>
        <taxon>Muntiacus</taxon>
    </lineage>
</organism>
<dbReference type="EMBL" id="VCEA01000003">
    <property type="protein sequence ID" value="KAB0343424.1"/>
    <property type="molecule type" value="Genomic_DNA"/>
</dbReference>
<comment type="caution">
    <text evidence="8">The sequence shown here is derived from an EMBL/GenBank/DDBJ whole genome shotgun (WGS) entry which is preliminary data.</text>
</comment>
<evidence type="ECO:0000256" key="6">
    <source>
        <dbReference type="ARBA" id="ARBA00022871"/>
    </source>
</evidence>
<dbReference type="PANTHER" id="PTHR17005">
    <property type="entry name" value="MALE-ENHANCED ANTIGEN-1"/>
    <property type="match status" value="1"/>
</dbReference>
<dbReference type="InterPro" id="IPR009685">
    <property type="entry name" value="MEA1"/>
</dbReference>
<keyword evidence="9" id="KW-1185">Reference proteome</keyword>
<dbReference type="AlphaFoldDB" id="A0A5N3V2R4"/>
<dbReference type="Proteomes" id="UP000326458">
    <property type="component" value="Unassembled WGS sequence"/>
</dbReference>
<feature type="region of interest" description="Disordered" evidence="7">
    <location>
        <begin position="1"/>
        <end position="45"/>
    </location>
</feature>
<accession>A0A5N3V2R4</accession>
<dbReference type="GO" id="GO:0030154">
    <property type="term" value="P:cell differentiation"/>
    <property type="evidence" value="ECO:0007669"/>
    <property type="project" value="UniProtKB-KW"/>
</dbReference>
<gene>
    <name evidence="8" type="ORF">FD754_020350</name>
</gene>
<keyword evidence="6" id="KW-0744">Spermatogenesis</keyword>
<evidence type="ECO:0000313" key="9">
    <source>
        <dbReference type="Proteomes" id="UP000326458"/>
    </source>
</evidence>
<dbReference type="Pfam" id="PF06910">
    <property type="entry name" value="MEA1"/>
    <property type="match status" value="1"/>
</dbReference>
<evidence type="ECO:0000256" key="1">
    <source>
        <dbReference type="ARBA" id="ARBA00002540"/>
    </source>
</evidence>
<proteinExistence type="predicted"/>
<keyword evidence="3" id="KW-0217">Developmental protein</keyword>
<evidence type="ECO:0000256" key="5">
    <source>
        <dbReference type="ARBA" id="ARBA00022782"/>
    </source>
</evidence>
<evidence type="ECO:0000256" key="4">
    <source>
        <dbReference type="ARBA" id="ARBA00022553"/>
    </source>
</evidence>
<evidence type="ECO:0000313" key="8">
    <source>
        <dbReference type="EMBL" id="KAB0343424.1"/>
    </source>
</evidence>
<evidence type="ECO:0000256" key="7">
    <source>
        <dbReference type="SAM" id="MobiDB-lite"/>
    </source>
</evidence>
<reference evidence="8 9" key="1">
    <citation type="submission" date="2019-06" db="EMBL/GenBank/DDBJ databases">
        <title>Discovery of a novel chromosome fission-fusion reversal in muntjac.</title>
        <authorList>
            <person name="Mudd A.B."/>
            <person name="Bredeson J.V."/>
            <person name="Baum R."/>
            <person name="Hockemeyer D."/>
            <person name="Rokhsar D.S."/>
        </authorList>
    </citation>
    <scope>NUCLEOTIDE SEQUENCE [LARGE SCALE GENOMIC DNA]</scope>
    <source>
        <strain evidence="8">UTSW_UCB_Mm</strain>
        <tissue evidence="8">Fibroblast cell line</tissue>
    </source>
</reference>